<dbReference type="Pfam" id="PF01551">
    <property type="entry name" value="Peptidase_M23"/>
    <property type="match status" value="1"/>
</dbReference>
<protein>
    <recommendedName>
        <fullName evidence="2">M23ase beta-sheet core domain-containing protein</fullName>
    </recommendedName>
</protein>
<comment type="caution">
    <text evidence="3">The sequence shown here is derived from an EMBL/GenBank/DDBJ whole genome shotgun (WGS) entry which is preliminary data.</text>
</comment>
<dbReference type="CDD" id="cd12797">
    <property type="entry name" value="M23_peptidase"/>
    <property type="match status" value="1"/>
</dbReference>
<dbReference type="Proteomes" id="UP001501358">
    <property type="component" value="Unassembled WGS sequence"/>
</dbReference>
<feature type="transmembrane region" description="Helical" evidence="1">
    <location>
        <begin position="49"/>
        <end position="72"/>
    </location>
</feature>
<evidence type="ECO:0000313" key="3">
    <source>
        <dbReference type="EMBL" id="GAA2492861.1"/>
    </source>
</evidence>
<keyword evidence="4" id="KW-1185">Reference proteome</keyword>
<dbReference type="RefSeq" id="WP_344383787.1">
    <property type="nucleotide sequence ID" value="NZ_BAAATA010000017.1"/>
</dbReference>
<feature type="transmembrane region" description="Helical" evidence="1">
    <location>
        <begin position="23"/>
        <end position="43"/>
    </location>
</feature>
<dbReference type="InterPro" id="IPR011055">
    <property type="entry name" value="Dup_hybrid_motif"/>
</dbReference>
<keyword evidence="1" id="KW-0472">Membrane</keyword>
<feature type="domain" description="M23ase beta-sheet core" evidence="2">
    <location>
        <begin position="179"/>
        <end position="243"/>
    </location>
</feature>
<name>A0ABN3M0Y5_9ACTN</name>
<gene>
    <name evidence="3" type="ORF">GCM10010406_31160</name>
</gene>
<dbReference type="Gene3D" id="2.70.70.10">
    <property type="entry name" value="Glucose Permease (Domain IIA)"/>
    <property type="match status" value="1"/>
</dbReference>
<evidence type="ECO:0000313" key="4">
    <source>
        <dbReference type="Proteomes" id="UP001501358"/>
    </source>
</evidence>
<evidence type="ECO:0000259" key="2">
    <source>
        <dbReference type="Pfam" id="PF01551"/>
    </source>
</evidence>
<keyword evidence="1" id="KW-0812">Transmembrane</keyword>
<accession>A0ABN3M0Y5</accession>
<organism evidence="3 4">
    <name type="scientific">Streptomyces thermolineatus</name>
    <dbReference type="NCBI Taxonomy" id="44033"/>
    <lineage>
        <taxon>Bacteria</taxon>
        <taxon>Bacillati</taxon>
        <taxon>Actinomycetota</taxon>
        <taxon>Actinomycetes</taxon>
        <taxon>Kitasatosporales</taxon>
        <taxon>Streptomycetaceae</taxon>
        <taxon>Streptomyces</taxon>
    </lineage>
</organism>
<sequence length="271" mass="26884">MAGGAGTVSLAVFRSLMWARPRLAAGGAVLVAGGAVLLSAGGGPGAVRAVAGVGAVALGAAALVAACCFVFAPRAPRREAAVLRPPLAGPCTRASRHGPRPHTLARSFAVDLVPGSGEPPARSGPSGAGAVVLAPADGTVVAVHGTARDHRTGTGVAGVVRTAVGRTAGRLLREAFGARAVFGNHVVLDLHDGTHVLLAHLRRGSIRVTVGEEVRAGRPLAGCGTSGSVGVRGEPRLHVQVMDRPWPGRAAVGVPLVLREEDGAGSGHGSA</sequence>
<dbReference type="InterPro" id="IPR016047">
    <property type="entry name" value="M23ase_b-sheet_dom"/>
</dbReference>
<keyword evidence="1" id="KW-1133">Transmembrane helix</keyword>
<reference evidence="3 4" key="1">
    <citation type="journal article" date="2019" name="Int. J. Syst. Evol. Microbiol.">
        <title>The Global Catalogue of Microorganisms (GCM) 10K type strain sequencing project: providing services to taxonomists for standard genome sequencing and annotation.</title>
        <authorList>
            <consortium name="The Broad Institute Genomics Platform"/>
            <consortium name="The Broad Institute Genome Sequencing Center for Infectious Disease"/>
            <person name="Wu L."/>
            <person name="Ma J."/>
        </authorList>
    </citation>
    <scope>NUCLEOTIDE SEQUENCE [LARGE SCALE GENOMIC DNA]</scope>
    <source>
        <strain evidence="3 4">JCM 6307</strain>
    </source>
</reference>
<evidence type="ECO:0000256" key="1">
    <source>
        <dbReference type="SAM" id="Phobius"/>
    </source>
</evidence>
<dbReference type="EMBL" id="BAAATA010000017">
    <property type="protein sequence ID" value="GAA2492861.1"/>
    <property type="molecule type" value="Genomic_DNA"/>
</dbReference>
<proteinExistence type="predicted"/>
<dbReference type="SUPFAM" id="SSF51261">
    <property type="entry name" value="Duplicated hybrid motif"/>
    <property type="match status" value="1"/>
</dbReference>